<dbReference type="GO" id="GO:0008610">
    <property type="term" value="P:lipid biosynthetic process"/>
    <property type="evidence" value="ECO:0007669"/>
    <property type="project" value="TreeGrafter"/>
</dbReference>
<gene>
    <name evidence="4" type="ORF">HMI46_21240</name>
    <name evidence="3" type="ORF">M5X12_15850</name>
</gene>
<keyword evidence="6" id="KW-1185">Reference proteome</keyword>
<reference evidence="4 5" key="1">
    <citation type="submission" date="2020-05" db="EMBL/GenBank/DDBJ databases">
        <title>Whole genome sequencing and identification of novel metabolites from Paenibacillus alvei strain JR949.</title>
        <authorList>
            <person name="Rajendhran J."/>
            <person name="Sree Pranav P."/>
            <person name="Mahalakshmi B."/>
            <person name="Karthikeyan R."/>
        </authorList>
    </citation>
    <scope>NUCLEOTIDE SEQUENCE [LARGE SCALE GENOMIC DNA]</scope>
    <source>
        <strain evidence="4 5">JR949</strain>
    </source>
</reference>
<evidence type="ECO:0000313" key="3">
    <source>
        <dbReference type="EMBL" id="MCY9762046.1"/>
    </source>
</evidence>
<sequence>MSTVTVNNRWIVCPKPNPNATFRLFCFPFAGGSASVFRTWHKKLPDYLEVCSIQYPGRGTWMGETFYTDTKSMVEAAAQAIRSHLDKPFLFYGHSMGAIIAFELARYCAEQFGRRPILLMVGGRNAPDADREIEPIYHLPEAEFRAGLRTYGGTPDEVLANDELMDLFSPILRADFQLSETYSYEGGKVTCPIVAWGGYDDHMVPEDNLRDWKRFTDSRFTCEMLPGGHFFLQSHQEELLIRVKRELELLTQLSIWGRLQ</sequence>
<dbReference type="EMBL" id="JAMDNP010000024">
    <property type="protein sequence ID" value="MCY9762046.1"/>
    <property type="molecule type" value="Genomic_DNA"/>
</dbReference>
<dbReference type="InterPro" id="IPR001031">
    <property type="entry name" value="Thioesterase"/>
</dbReference>
<comment type="similarity">
    <text evidence="1">Belongs to the thioesterase family.</text>
</comment>
<dbReference type="InterPro" id="IPR029058">
    <property type="entry name" value="AB_hydrolase_fold"/>
</dbReference>
<evidence type="ECO:0000256" key="1">
    <source>
        <dbReference type="ARBA" id="ARBA00007169"/>
    </source>
</evidence>
<dbReference type="InterPro" id="IPR012223">
    <property type="entry name" value="TEII"/>
</dbReference>
<proteinExistence type="inferred from homology"/>
<dbReference type="Gene3D" id="3.40.50.1820">
    <property type="entry name" value="alpha/beta hydrolase"/>
    <property type="match status" value="1"/>
</dbReference>
<dbReference type="EMBL" id="JABFOR010000036">
    <property type="protein sequence ID" value="NOJ73065.1"/>
    <property type="molecule type" value="Genomic_DNA"/>
</dbReference>
<name>A0AAP6ZZY0_PAEAL</name>
<evidence type="ECO:0000259" key="2">
    <source>
        <dbReference type="Pfam" id="PF00975"/>
    </source>
</evidence>
<dbReference type="Pfam" id="PF00975">
    <property type="entry name" value="Thioesterase"/>
    <property type="match status" value="1"/>
</dbReference>
<dbReference type="AlphaFoldDB" id="A0AAP6ZZY0"/>
<keyword evidence="3" id="KW-0378">Hydrolase</keyword>
<dbReference type="PANTHER" id="PTHR11487">
    <property type="entry name" value="THIOESTERASE"/>
    <property type="match status" value="1"/>
</dbReference>
<feature type="domain" description="Thioesterase" evidence="2">
    <location>
        <begin position="23"/>
        <end position="243"/>
    </location>
</feature>
<dbReference type="GO" id="GO:0016787">
    <property type="term" value="F:hydrolase activity"/>
    <property type="evidence" value="ECO:0007669"/>
    <property type="project" value="UniProtKB-KW"/>
</dbReference>
<evidence type="ECO:0000313" key="4">
    <source>
        <dbReference type="EMBL" id="NOJ73065.1"/>
    </source>
</evidence>
<dbReference type="RefSeq" id="WP_163977462.1">
    <property type="nucleotide sequence ID" value="NZ_JABFOR010000036.1"/>
</dbReference>
<dbReference type="PANTHER" id="PTHR11487:SF0">
    <property type="entry name" value="S-ACYL FATTY ACID SYNTHASE THIOESTERASE, MEDIUM CHAIN"/>
    <property type="match status" value="1"/>
</dbReference>
<reference evidence="3 6" key="2">
    <citation type="submission" date="2022-05" db="EMBL/GenBank/DDBJ databases">
        <title>Genome Sequencing of Bee-Associated Microbes.</title>
        <authorList>
            <person name="Dunlap C."/>
        </authorList>
    </citation>
    <scope>NUCLEOTIDE SEQUENCE [LARGE SCALE GENOMIC DNA]</scope>
    <source>
        <strain evidence="3 6">NRRL B-04010</strain>
    </source>
</reference>
<dbReference type="Proteomes" id="UP001527181">
    <property type="component" value="Unassembled WGS sequence"/>
</dbReference>
<protein>
    <submittedName>
        <fullName evidence="3">Alpha/beta fold hydrolase</fullName>
    </submittedName>
    <submittedName>
        <fullName evidence="4">Thioesterase</fullName>
    </submittedName>
</protein>
<comment type="caution">
    <text evidence="4">The sequence shown here is derived from an EMBL/GenBank/DDBJ whole genome shotgun (WGS) entry which is preliminary data.</text>
</comment>
<evidence type="ECO:0000313" key="6">
    <source>
        <dbReference type="Proteomes" id="UP001527181"/>
    </source>
</evidence>
<evidence type="ECO:0000313" key="5">
    <source>
        <dbReference type="Proteomes" id="UP000552038"/>
    </source>
</evidence>
<accession>A0AAP6ZZY0</accession>
<dbReference type="Proteomes" id="UP000552038">
    <property type="component" value="Unassembled WGS sequence"/>
</dbReference>
<dbReference type="SUPFAM" id="SSF53474">
    <property type="entry name" value="alpha/beta-Hydrolases"/>
    <property type="match status" value="1"/>
</dbReference>
<organism evidence="4 5">
    <name type="scientific">Paenibacillus alvei</name>
    <name type="common">Bacillus alvei</name>
    <dbReference type="NCBI Taxonomy" id="44250"/>
    <lineage>
        <taxon>Bacteria</taxon>
        <taxon>Bacillati</taxon>
        <taxon>Bacillota</taxon>
        <taxon>Bacilli</taxon>
        <taxon>Bacillales</taxon>
        <taxon>Paenibacillaceae</taxon>
        <taxon>Paenibacillus</taxon>
    </lineage>
</organism>